<dbReference type="PaxDb" id="3827-XP_004515692.1"/>
<dbReference type="AlphaFoldDB" id="A0A1S2Z600"/>
<proteinExistence type="predicted"/>
<feature type="region of interest" description="Disordered" evidence="1">
    <location>
        <begin position="1"/>
        <end position="63"/>
    </location>
</feature>
<evidence type="ECO:0000256" key="1">
    <source>
        <dbReference type="SAM" id="MobiDB-lite"/>
    </source>
</evidence>
<keyword evidence="2" id="KW-1185">Reference proteome</keyword>
<feature type="region of interest" description="Disordered" evidence="1">
    <location>
        <begin position="128"/>
        <end position="193"/>
    </location>
</feature>
<feature type="compositionally biased region" description="Pro residues" evidence="1">
    <location>
        <begin position="20"/>
        <end position="38"/>
    </location>
</feature>
<evidence type="ECO:0000313" key="3">
    <source>
        <dbReference type="RefSeq" id="XP_004515692.1"/>
    </source>
</evidence>
<reference evidence="3" key="1">
    <citation type="submission" date="2025-08" db="UniProtKB">
        <authorList>
            <consortium name="RefSeq"/>
        </authorList>
    </citation>
    <scope>IDENTIFICATION</scope>
    <source>
        <tissue evidence="3">Etiolated seedlings</tissue>
    </source>
</reference>
<feature type="compositionally biased region" description="Low complexity" evidence="1">
    <location>
        <begin position="51"/>
        <end position="60"/>
    </location>
</feature>
<feature type="compositionally biased region" description="Basic residues" evidence="1">
    <location>
        <begin position="1"/>
        <end position="11"/>
    </location>
</feature>
<protein>
    <submittedName>
        <fullName evidence="3">Uncharacterized protein</fullName>
    </submittedName>
</protein>
<dbReference type="Proteomes" id="UP000087171">
    <property type="component" value="Unplaced"/>
</dbReference>
<evidence type="ECO:0000313" key="2">
    <source>
        <dbReference type="Proteomes" id="UP000087171"/>
    </source>
</evidence>
<organism evidence="2 3">
    <name type="scientific">Cicer arietinum</name>
    <name type="common">Chickpea</name>
    <name type="synonym">Garbanzo</name>
    <dbReference type="NCBI Taxonomy" id="3827"/>
    <lineage>
        <taxon>Eukaryota</taxon>
        <taxon>Viridiplantae</taxon>
        <taxon>Streptophyta</taxon>
        <taxon>Embryophyta</taxon>
        <taxon>Tracheophyta</taxon>
        <taxon>Spermatophyta</taxon>
        <taxon>Magnoliopsida</taxon>
        <taxon>eudicotyledons</taxon>
        <taxon>Gunneridae</taxon>
        <taxon>Pentapetalae</taxon>
        <taxon>rosids</taxon>
        <taxon>fabids</taxon>
        <taxon>Fabales</taxon>
        <taxon>Fabaceae</taxon>
        <taxon>Papilionoideae</taxon>
        <taxon>50 kb inversion clade</taxon>
        <taxon>NPAAA clade</taxon>
        <taxon>Hologalegina</taxon>
        <taxon>IRL clade</taxon>
        <taxon>Cicereae</taxon>
        <taxon>Cicer</taxon>
    </lineage>
</organism>
<sequence length="193" mass="20845">MARTKITRRKNPSSLAPSSSPSPSPVCSPSPPPRPTPPHSSTDRTFFDYMSSSPESSPPSITLEPLATILPPLYQCTLHSISQAPPHLHKSLNPSSSIYSSKRRSMQVLAGIGTSKSKNIDTTIYKISYDDTEPSPPPQIPKSLTAHTSQPSKPSKKSPSKVISSKNTPSKTKPMISKSNSSSTLSQFLTFKK</sequence>
<gene>
    <name evidence="3" type="primary">LOC101499253</name>
</gene>
<dbReference type="RefSeq" id="XP_004515692.1">
    <property type="nucleotide sequence ID" value="XM_004515635.1"/>
</dbReference>
<feature type="compositionally biased region" description="Polar residues" evidence="1">
    <location>
        <begin position="167"/>
        <end position="193"/>
    </location>
</feature>
<name>A0A1S2Z600_CICAR</name>
<accession>A0A1S2Z600</accession>